<protein>
    <submittedName>
        <fullName evidence="5">PAS domain-containing protein</fullName>
    </submittedName>
</protein>
<dbReference type="Pfam" id="PF01739">
    <property type="entry name" value="CheR"/>
    <property type="match status" value="1"/>
</dbReference>
<sequence length="839" mass="93030">MKPNPESNSDTRVVGIGASAGGLPALEEFFRSVPKESGLAYLVVQHLDPTKKALLPELLQRVTDMTVREASHNASIDPNCVYVLPPNWELSVHSRKLQLSHSTEVRGLRLPIDVLFSSLASEYGERAIAVVLSGMGSDGTLGMQAVKSSGGLTLAQTPDSAQYDSMPQSAIGTGCIDIVAPCDSLPIRIMGLLHGPPKPAEGAVEQEQNDIEAMSAIVQHLRAHTRHDFSLYKTSTLLRRIERRISVHGLKGMSSYATFLETNPKEIELLFKELLIGVTNFFRDPNVWDHLQDSILPSVAGEFSASHKYRAWCAGCSTGEEAYSLAMVLAEVFDRLPPNKRVEVQIFASDIGTDAIAFARRGKYPLSIAEHVSPSRLSRFFILRDGYYFVSQRIRDMVLFAQHDLVLDPPFTKLDLVVCRNLLIYFDSVLQQRLLPLFHYSLRPGGLMLLGSSETIGNTEHLFAAVHAKLRFYQRRNSDPLLNTDLLLNTFPTIQVPNRDYSVSKPTPDNSNSLQNLQSAADHVLLQVYAPAAVVVNGESDIVYISGRTGKYLEPAAGKANWNIHAMVRDGLRAPLYNALKKAATQDRAVELLGLPVEMGNSASLVVDVTVQKLKEPSALRGMFMIVFRDAGVLSERQQSTLMEVDNVSGALATELHRQQEENQRLREENRASQEELQSSNEELQSINEELQSTNEELTTSKEEMQSMNEELQTINSELQAKLDDLALAQSDMQNLLNSTEIAILFLDGNLNVRRYTERAAKIISLRESDVGRPLSDLSSILNYPELNEDAAETLRTLAFSQKQISGSDGRQFSVRIMPYKRLDNVIDGVVITLMAINT</sequence>
<feature type="domain" description="CheR-type methyltransferase" evidence="4">
    <location>
        <begin position="217"/>
        <end position="479"/>
    </location>
</feature>
<dbReference type="InterPro" id="IPR029063">
    <property type="entry name" value="SAM-dependent_MTases_sf"/>
</dbReference>
<dbReference type="Gene3D" id="3.40.50.180">
    <property type="entry name" value="Methylesterase CheB, C-terminal domain"/>
    <property type="match status" value="1"/>
</dbReference>
<dbReference type="SUPFAM" id="SSF53335">
    <property type="entry name" value="S-adenosyl-L-methionine-dependent methyltransferases"/>
    <property type="match status" value="1"/>
</dbReference>
<keyword evidence="6" id="KW-1185">Reference proteome</keyword>
<gene>
    <name evidence="5" type="ORF">NSP04_07955</name>
</gene>
<feature type="active site" evidence="1">
    <location>
        <position position="46"/>
    </location>
</feature>
<dbReference type="PANTHER" id="PTHR24422:SF27">
    <property type="entry name" value="PROTEIN-GLUTAMATE O-METHYLTRANSFERASE"/>
    <property type="match status" value="1"/>
</dbReference>
<dbReference type="PANTHER" id="PTHR24422">
    <property type="entry name" value="CHEMOTAXIS PROTEIN METHYLTRANSFERASE"/>
    <property type="match status" value="1"/>
</dbReference>
<feature type="domain" description="CheB-type methylesterase" evidence="3">
    <location>
        <begin position="5"/>
        <end position="190"/>
    </location>
</feature>
<name>A0ABT1XH25_9BURK</name>
<evidence type="ECO:0000256" key="1">
    <source>
        <dbReference type="PROSITE-ProRule" id="PRU00050"/>
    </source>
</evidence>
<comment type="caution">
    <text evidence="5">The sequence shown here is derived from an EMBL/GenBank/DDBJ whole genome shotgun (WGS) entry which is preliminary data.</text>
</comment>
<dbReference type="InterPro" id="IPR000673">
    <property type="entry name" value="Sig_transdc_resp-reg_Me-estase"/>
</dbReference>
<dbReference type="RefSeq" id="WP_257511813.1">
    <property type="nucleotide sequence ID" value="NZ_JANKHG010000017.1"/>
</dbReference>
<evidence type="ECO:0000256" key="2">
    <source>
        <dbReference type="SAM" id="MobiDB-lite"/>
    </source>
</evidence>
<dbReference type="Proteomes" id="UP001165267">
    <property type="component" value="Unassembled WGS sequence"/>
</dbReference>
<feature type="active site" evidence="1">
    <location>
        <position position="138"/>
    </location>
</feature>
<dbReference type="PRINTS" id="PR00996">
    <property type="entry name" value="CHERMTFRASE"/>
</dbReference>
<dbReference type="Pfam" id="PF13596">
    <property type="entry name" value="PAS_10"/>
    <property type="match status" value="1"/>
</dbReference>
<dbReference type="SUPFAM" id="SSF47757">
    <property type="entry name" value="Chemotaxis receptor methyltransferase CheR, N-terminal domain"/>
    <property type="match status" value="1"/>
</dbReference>
<dbReference type="SUPFAM" id="SSF52738">
    <property type="entry name" value="Methylesterase CheB, C-terminal domain"/>
    <property type="match status" value="1"/>
</dbReference>
<dbReference type="CDD" id="cd16434">
    <property type="entry name" value="CheB-CheR_fusion"/>
    <property type="match status" value="1"/>
</dbReference>
<dbReference type="Pfam" id="PF01339">
    <property type="entry name" value="CheB_methylest"/>
    <property type="match status" value="1"/>
</dbReference>
<feature type="compositionally biased region" description="Low complexity" evidence="2">
    <location>
        <begin position="675"/>
        <end position="684"/>
    </location>
</feature>
<organism evidence="5 6">
    <name type="scientific">Limnobacter parvus</name>
    <dbReference type="NCBI Taxonomy" id="2939690"/>
    <lineage>
        <taxon>Bacteria</taxon>
        <taxon>Pseudomonadati</taxon>
        <taxon>Pseudomonadota</taxon>
        <taxon>Betaproteobacteria</taxon>
        <taxon>Burkholderiales</taxon>
        <taxon>Burkholderiaceae</taxon>
        <taxon>Limnobacter</taxon>
    </lineage>
</organism>
<feature type="compositionally biased region" description="Basic and acidic residues" evidence="2">
    <location>
        <begin position="659"/>
        <end position="674"/>
    </location>
</feature>
<evidence type="ECO:0000259" key="3">
    <source>
        <dbReference type="PROSITE" id="PS50122"/>
    </source>
</evidence>
<dbReference type="InterPro" id="IPR050903">
    <property type="entry name" value="Bact_Chemotaxis_MeTrfase"/>
</dbReference>
<dbReference type="Gene3D" id="3.40.50.150">
    <property type="entry name" value="Vaccinia Virus protein VP39"/>
    <property type="match status" value="1"/>
</dbReference>
<dbReference type="InterPro" id="IPR000780">
    <property type="entry name" value="CheR_MeTrfase"/>
</dbReference>
<dbReference type="Pfam" id="PF03705">
    <property type="entry name" value="CheR_N"/>
    <property type="match status" value="1"/>
</dbReference>
<dbReference type="PROSITE" id="PS50123">
    <property type="entry name" value="CHER"/>
    <property type="match status" value="1"/>
</dbReference>
<keyword evidence="1" id="KW-0145">Chemotaxis</keyword>
<proteinExistence type="predicted"/>
<evidence type="ECO:0000313" key="6">
    <source>
        <dbReference type="Proteomes" id="UP001165267"/>
    </source>
</evidence>
<feature type="active site" evidence="1">
    <location>
        <position position="19"/>
    </location>
</feature>
<evidence type="ECO:0000259" key="4">
    <source>
        <dbReference type="PROSITE" id="PS50123"/>
    </source>
</evidence>
<dbReference type="SMART" id="SM00138">
    <property type="entry name" value="MeTrc"/>
    <property type="match status" value="1"/>
</dbReference>
<evidence type="ECO:0000313" key="5">
    <source>
        <dbReference type="EMBL" id="MCR2746580.1"/>
    </source>
</evidence>
<dbReference type="InterPro" id="IPR022641">
    <property type="entry name" value="CheR_N"/>
</dbReference>
<dbReference type="Gene3D" id="3.30.450.20">
    <property type="entry name" value="PAS domain"/>
    <property type="match status" value="1"/>
</dbReference>
<dbReference type="InterPro" id="IPR022642">
    <property type="entry name" value="CheR_C"/>
</dbReference>
<dbReference type="InterPro" id="IPR035909">
    <property type="entry name" value="CheB_C"/>
</dbReference>
<feature type="region of interest" description="Disordered" evidence="2">
    <location>
        <begin position="659"/>
        <end position="684"/>
    </location>
</feature>
<dbReference type="PROSITE" id="PS50122">
    <property type="entry name" value="CHEB"/>
    <property type="match status" value="1"/>
</dbReference>
<dbReference type="EMBL" id="JANKHG010000017">
    <property type="protein sequence ID" value="MCR2746580.1"/>
    <property type="molecule type" value="Genomic_DNA"/>
</dbReference>
<reference evidence="5" key="1">
    <citation type="submission" date="2022-07" db="EMBL/GenBank/DDBJ databases">
        <authorList>
            <person name="Xamxidin M."/>
        </authorList>
    </citation>
    <scope>NUCLEOTIDE SEQUENCE</scope>
    <source>
        <strain evidence="5">YS8-69</strain>
    </source>
</reference>
<accession>A0ABT1XH25</accession>
<keyword evidence="1" id="KW-0378">Hydrolase</keyword>